<evidence type="ECO:0000256" key="1">
    <source>
        <dbReference type="SAM" id="MobiDB-lite"/>
    </source>
</evidence>
<evidence type="ECO:0000313" key="3">
    <source>
        <dbReference type="Proteomes" id="UP000241890"/>
    </source>
</evidence>
<dbReference type="Proteomes" id="UP000241890">
    <property type="component" value="Unassembled WGS sequence"/>
</dbReference>
<dbReference type="AlphaFoldDB" id="A0A2R5GR81"/>
<feature type="compositionally biased region" description="Low complexity" evidence="1">
    <location>
        <begin position="186"/>
        <end position="201"/>
    </location>
</feature>
<feature type="region of interest" description="Disordered" evidence="1">
    <location>
        <begin position="69"/>
        <end position="116"/>
    </location>
</feature>
<organism evidence="2 3">
    <name type="scientific">Hondaea fermentalgiana</name>
    <dbReference type="NCBI Taxonomy" id="2315210"/>
    <lineage>
        <taxon>Eukaryota</taxon>
        <taxon>Sar</taxon>
        <taxon>Stramenopiles</taxon>
        <taxon>Bigyra</taxon>
        <taxon>Labyrinthulomycetes</taxon>
        <taxon>Thraustochytrida</taxon>
        <taxon>Thraustochytriidae</taxon>
        <taxon>Hondaea</taxon>
    </lineage>
</organism>
<reference evidence="2 3" key="1">
    <citation type="submission" date="2017-12" db="EMBL/GenBank/DDBJ databases">
        <title>Sequencing, de novo assembly and annotation of complete genome of a new Thraustochytrid species, strain FCC1311.</title>
        <authorList>
            <person name="Sedici K."/>
            <person name="Godart F."/>
            <person name="Aiese Cigliano R."/>
            <person name="Sanseverino W."/>
            <person name="Barakat M."/>
            <person name="Ortet P."/>
            <person name="Marechal E."/>
            <person name="Cagnac O."/>
            <person name="Amato A."/>
        </authorList>
    </citation>
    <scope>NUCLEOTIDE SEQUENCE [LARGE SCALE GENOMIC DNA]</scope>
</reference>
<dbReference type="InParanoid" id="A0A2R5GR81"/>
<dbReference type="PANTHER" id="PTHR28678">
    <property type="entry name" value="CODANIN-1"/>
    <property type="match status" value="1"/>
</dbReference>
<keyword evidence="3" id="KW-1185">Reference proteome</keyword>
<dbReference type="EMBL" id="BEYU01000119">
    <property type="protein sequence ID" value="GBG32268.1"/>
    <property type="molecule type" value="Genomic_DNA"/>
</dbReference>
<dbReference type="GO" id="GO:0005634">
    <property type="term" value="C:nucleus"/>
    <property type="evidence" value="ECO:0007669"/>
    <property type="project" value="TreeGrafter"/>
</dbReference>
<dbReference type="GO" id="GO:0006325">
    <property type="term" value="P:chromatin organization"/>
    <property type="evidence" value="ECO:0007669"/>
    <property type="project" value="TreeGrafter"/>
</dbReference>
<feature type="compositionally biased region" description="Basic and acidic residues" evidence="1">
    <location>
        <begin position="1"/>
        <end position="18"/>
    </location>
</feature>
<feature type="compositionally biased region" description="Low complexity" evidence="1">
    <location>
        <begin position="209"/>
        <end position="220"/>
    </location>
</feature>
<comment type="caution">
    <text evidence="2">The sequence shown here is derived from an EMBL/GenBank/DDBJ whole genome shotgun (WGS) entry which is preliminary data.</text>
</comment>
<protein>
    <submittedName>
        <fullName evidence="2">Uncharacterized protein</fullName>
    </submittedName>
</protein>
<evidence type="ECO:0000313" key="2">
    <source>
        <dbReference type="EMBL" id="GBG32268.1"/>
    </source>
</evidence>
<proteinExistence type="predicted"/>
<dbReference type="InterPro" id="IPR040031">
    <property type="entry name" value="Codanin-1"/>
</dbReference>
<feature type="region of interest" description="Disordered" evidence="1">
    <location>
        <begin position="1"/>
        <end position="57"/>
    </location>
</feature>
<dbReference type="OrthoDB" id="76815at2759"/>
<dbReference type="PANTHER" id="PTHR28678:SF1">
    <property type="entry name" value="CODANIN-1"/>
    <property type="match status" value="1"/>
</dbReference>
<accession>A0A2R5GR81</accession>
<name>A0A2R5GR81_9STRA</name>
<feature type="compositionally biased region" description="Polar residues" evidence="1">
    <location>
        <begin position="106"/>
        <end position="116"/>
    </location>
</feature>
<feature type="region of interest" description="Disordered" evidence="1">
    <location>
        <begin position="186"/>
        <end position="220"/>
    </location>
</feature>
<gene>
    <name evidence="2" type="ORF">FCC1311_084932</name>
</gene>
<sequence length="923" mass="99574">MEMERVAGAESALRRVKPDLASQSAQRKAGPRRAERSGSNEGAQSGNNDGGGGAMGAALAEQLRAVLEGGARAEEADDVAGSQPKRLRKPNEAFGRRNLRSPMANPVSSSQASQAMNEAAAHDVSGFPQPTFAFLALAPRDRRQIGQLAQLYAMLIGRGCMDSTEAEIGFVFSLLVSLERHVESAASSSSDAQATSMHASAPPRPPPSHQQARPASSAASLLPSSKDGWVHFACVAVQHLESVLLAFGSSLLAQLVQLRTLQIYAAPVVQRVILRLQTATPLTAPGGMSTQPWSVQVAQPFRAQTDSRLHFKNPELSRLFSNRESSRDQLLRAYREFEQAMSDKGADSVDAKSSLAQGIASRAASACSTSLDAANTYWFAQLFVSTMIQVSAADAQMCDTATPRASSLFFIDFVSACKHHTIMVAIETVAHSELMRLADLDAFGKDTTFPAQCAVHVRSVRALGRLLGALGRAVFAWLHEPVFKERSEALSVLVSEASDIAARAKSGSQIPIARYLRDARSANRLAQTVPWVVEMLAVRSQDPIIWSNKGFQCALFELSQILACASDRSRPEQLFVSTEIEALFSHLGFGNVAAVTADELAHEVEEGGKGKGERDGEDVDIITADLEPACWSGAIEHVIQDLAFADEWPALRRLRQFVTPGNHMQGQASTQHDPYQAKSENQAIPGIVQAGVPLDQDTNMQRALATTFLQRNPVLQGIVDFGTRIIADGFIEDAFSVPGNIFVGKAVSEALQKYPGAANQAKAAHAALHKASDALLAEAQDKLRAPSLDLMRASCHAHAVRGTKHKKAVQETAASILLSQACDRIAFALQTRLPRIIEDLVAKSIKEKSVLARPHRPQSHFKPCSVTVRETVEALGNTPSRPAQLNLLRKLVTDPNEAALFERQDLVRQLNDAVCPDILVLDL</sequence>